<evidence type="ECO:0000256" key="5">
    <source>
        <dbReference type="ARBA" id="ARBA00022692"/>
    </source>
</evidence>
<keyword evidence="7 13" id="KW-0472">Membrane</keyword>
<feature type="compositionally biased region" description="Basic and acidic residues" evidence="12">
    <location>
        <begin position="10"/>
        <end position="20"/>
    </location>
</feature>
<comment type="subunit">
    <text evidence="11">Interacts with BRI3BP. Interacts with MGAT1 and IFITM3.</text>
</comment>
<feature type="region of interest" description="Disordered" evidence="12">
    <location>
        <begin position="1"/>
        <end position="23"/>
    </location>
</feature>
<keyword evidence="15" id="KW-1185">Reference proteome</keyword>
<evidence type="ECO:0000313" key="14">
    <source>
        <dbReference type="Ensembl" id="ENSCAFP00845018712.1"/>
    </source>
</evidence>
<name>A0A8I3NLV3_CANLF</name>
<dbReference type="GO" id="GO:0048471">
    <property type="term" value="C:perinuclear region of cytoplasm"/>
    <property type="evidence" value="ECO:0007669"/>
    <property type="project" value="UniProtKB-SubCell"/>
</dbReference>
<evidence type="ECO:0000256" key="11">
    <source>
        <dbReference type="ARBA" id="ARBA00046593"/>
    </source>
</evidence>
<accession>A0A8I3NLV3</accession>
<evidence type="ECO:0000313" key="15">
    <source>
        <dbReference type="Proteomes" id="UP000805418"/>
    </source>
</evidence>
<keyword evidence="6 13" id="KW-1133">Transmembrane helix</keyword>
<evidence type="ECO:0000256" key="2">
    <source>
        <dbReference type="ARBA" id="ARBA00004556"/>
    </source>
</evidence>
<keyword evidence="8" id="KW-0458">Lysosome</keyword>
<evidence type="ECO:0000256" key="8">
    <source>
        <dbReference type="ARBA" id="ARBA00023228"/>
    </source>
</evidence>
<dbReference type="PANTHER" id="PTHR13551:SF1">
    <property type="entry name" value="MEMBRANE PROTEIN BRI3"/>
    <property type="match status" value="1"/>
</dbReference>
<evidence type="ECO:0000256" key="9">
    <source>
        <dbReference type="ARBA" id="ARBA00035284"/>
    </source>
</evidence>
<dbReference type="AlphaFoldDB" id="A0A8I3NLV3"/>
<evidence type="ECO:0000256" key="3">
    <source>
        <dbReference type="ARBA" id="ARBA00008090"/>
    </source>
</evidence>
<dbReference type="InterPro" id="IPR019317">
    <property type="entry name" value="BRI3"/>
</dbReference>
<evidence type="ECO:0000256" key="6">
    <source>
        <dbReference type="ARBA" id="ARBA00022989"/>
    </source>
</evidence>
<evidence type="ECO:0000256" key="12">
    <source>
        <dbReference type="SAM" id="MobiDB-lite"/>
    </source>
</evidence>
<evidence type="ECO:0000256" key="4">
    <source>
        <dbReference type="ARBA" id="ARBA00022490"/>
    </source>
</evidence>
<evidence type="ECO:0000256" key="10">
    <source>
        <dbReference type="ARBA" id="ARBA00035449"/>
    </source>
</evidence>
<sequence>GAGLAPPAAVDHKPPPREPPRAYSLEAGLGHLAGGAPPLQGHRDTLPTSPGCATATAHSITRCPASSIVVVGGCPVCSQAWQDSFTSPGIFGAIIWFLLGFICCFALRSEDAPTV</sequence>
<feature type="transmembrane region" description="Helical" evidence="13">
    <location>
        <begin position="89"/>
        <end position="107"/>
    </location>
</feature>
<evidence type="ECO:0000256" key="1">
    <source>
        <dbReference type="ARBA" id="ARBA00004155"/>
    </source>
</evidence>
<organism evidence="14 15">
    <name type="scientific">Canis lupus familiaris</name>
    <name type="common">Dog</name>
    <name type="synonym">Canis familiaris</name>
    <dbReference type="NCBI Taxonomy" id="9615"/>
    <lineage>
        <taxon>Eukaryota</taxon>
        <taxon>Metazoa</taxon>
        <taxon>Chordata</taxon>
        <taxon>Craniata</taxon>
        <taxon>Vertebrata</taxon>
        <taxon>Euteleostomi</taxon>
        <taxon>Mammalia</taxon>
        <taxon>Eutheria</taxon>
        <taxon>Laurasiatheria</taxon>
        <taxon>Carnivora</taxon>
        <taxon>Caniformia</taxon>
        <taxon>Canidae</taxon>
        <taxon>Canis</taxon>
    </lineage>
</organism>
<comment type="similarity">
    <text evidence="3">Belongs to the BRI3 family.</text>
</comment>
<reference evidence="14" key="3">
    <citation type="submission" date="2025-09" db="UniProtKB">
        <authorList>
            <consortium name="Ensembl"/>
        </authorList>
    </citation>
    <scope>IDENTIFICATION</scope>
    <source>
        <strain evidence="14">Boxer</strain>
    </source>
</reference>
<reference evidence="14" key="2">
    <citation type="submission" date="2025-08" db="UniProtKB">
        <authorList>
            <consortium name="Ensembl"/>
        </authorList>
    </citation>
    <scope>IDENTIFICATION</scope>
    <source>
        <strain evidence="14">Boxer</strain>
    </source>
</reference>
<evidence type="ECO:0000256" key="7">
    <source>
        <dbReference type="ARBA" id="ARBA00023136"/>
    </source>
</evidence>
<dbReference type="PANTHER" id="PTHR13551">
    <property type="entry name" value="BRAIN PROTEIN I3"/>
    <property type="match status" value="1"/>
</dbReference>
<comment type="subcellular location">
    <subcellularLocation>
        <location evidence="2">Cytoplasm</location>
        <location evidence="2">Perinuclear region</location>
    </subcellularLocation>
    <subcellularLocation>
        <location evidence="1">Lysosome membrane</location>
        <topology evidence="1">Multi-pass membrane protein</topology>
    </subcellularLocation>
</comment>
<dbReference type="Proteomes" id="UP000805418">
    <property type="component" value="Chromosome 12"/>
</dbReference>
<keyword evidence="4" id="KW-0963">Cytoplasm</keyword>
<dbReference type="Pfam" id="PF10164">
    <property type="entry name" value="BRI3"/>
    <property type="match status" value="1"/>
</dbReference>
<proteinExistence type="inferred from homology"/>
<dbReference type="Ensembl" id="ENSCAFT00845023834.1">
    <property type="protein sequence ID" value="ENSCAFP00845018712.1"/>
    <property type="gene ID" value="ENSCAFG00845013382.1"/>
</dbReference>
<reference evidence="14" key="1">
    <citation type="submission" date="2020-03" db="EMBL/GenBank/DDBJ databases">
        <title>Long-read based genome assembly of a Labrador retriever dog.</title>
        <authorList>
            <person name="Eory L."/>
            <person name="Zhang W."/>
            <person name="Schoenebeck J."/>
        </authorList>
    </citation>
    <scope>NUCLEOTIDE SEQUENCE [LARGE SCALE GENOMIC DNA]</scope>
    <source>
        <strain evidence="14">Labrador retriever</strain>
    </source>
</reference>
<dbReference type="OrthoDB" id="2564984at2759"/>
<keyword evidence="5 13" id="KW-0812">Transmembrane</keyword>
<dbReference type="GO" id="GO:0005765">
    <property type="term" value="C:lysosomal membrane"/>
    <property type="evidence" value="ECO:0007669"/>
    <property type="project" value="UniProtKB-SubCell"/>
</dbReference>
<protein>
    <recommendedName>
        <fullName evidence="9">Membrane protein BRI3</fullName>
    </recommendedName>
    <alternativeName>
        <fullName evidence="10">Brain protein I3</fullName>
    </alternativeName>
</protein>
<evidence type="ECO:0000256" key="13">
    <source>
        <dbReference type="SAM" id="Phobius"/>
    </source>
</evidence>